<keyword evidence="3" id="KW-0597">Phosphoprotein</keyword>
<dbReference type="PROSITE" id="PS50885">
    <property type="entry name" value="HAMP"/>
    <property type="match status" value="1"/>
</dbReference>
<proteinExistence type="predicted"/>
<dbReference type="Pfam" id="PF02743">
    <property type="entry name" value="dCache_1"/>
    <property type="match status" value="1"/>
</dbReference>
<dbReference type="Pfam" id="PF06580">
    <property type="entry name" value="His_kinase"/>
    <property type="match status" value="1"/>
</dbReference>
<evidence type="ECO:0000256" key="2">
    <source>
        <dbReference type="ARBA" id="ARBA00022475"/>
    </source>
</evidence>
<dbReference type="InterPro" id="IPR036890">
    <property type="entry name" value="HATPase_C_sf"/>
</dbReference>
<dbReference type="RefSeq" id="WP_283077640.1">
    <property type="nucleotide sequence ID" value="NZ_CP121671.1"/>
</dbReference>
<dbReference type="SMART" id="SM00304">
    <property type="entry name" value="HAMP"/>
    <property type="match status" value="1"/>
</dbReference>
<dbReference type="PANTHER" id="PTHR34220">
    <property type="entry name" value="SENSOR HISTIDINE KINASE YPDA"/>
    <property type="match status" value="1"/>
</dbReference>
<evidence type="ECO:0000256" key="6">
    <source>
        <dbReference type="ARBA" id="ARBA00022989"/>
    </source>
</evidence>
<reference evidence="10 11" key="1">
    <citation type="submission" date="2023-04" db="EMBL/GenBank/DDBJ databases">
        <title>Genome sequence of Halobacillus naozhouensis KACC 21980.</title>
        <authorList>
            <person name="Kim S."/>
            <person name="Heo J."/>
            <person name="Kwon S.-W."/>
        </authorList>
    </citation>
    <scope>NUCLEOTIDE SEQUENCE [LARGE SCALE GENOMIC DNA]</scope>
    <source>
        <strain evidence="10 11">KCTC 13234</strain>
    </source>
</reference>
<dbReference type="InterPro" id="IPR050640">
    <property type="entry name" value="Bact_2-comp_sensor_kinase"/>
</dbReference>
<evidence type="ECO:0000256" key="3">
    <source>
        <dbReference type="ARBA" id="ARBA00022553"/>
    </source>
</evidence>
<evidence type="ECO:0000256" key="8">
    <source>
        <dbReference type="SAM" id="Phobius"/>
    </source>
</evidence>
<evidence type="ECO:0000256" key="5">
    <source>
        <dbReference type="ARBA" id="ARBA00022692"/>
    </source>
</evidence>
<protein>
    <submittedName>
        <fullName evidence="10">Histidine kinase</fullName>
    </submittedName>
</protein>
<name>A0ABY8IZJ6_9BACI</name>
<evidence type="ECO:0000313" key="10">
    <source>
        <dbReference type="EMBL" id="WFT75674.1"/>
    </source>
</evidence>
<sequence>MFKHWGLKKQFASVFFILITLPTVLFGALIYIQTTNTFKNQAEMNTIDLLDKNEESLTSVIRGIESMSSYMIYDENFRTFFTTGKEDMTSAAYKRAEEGIRGYFTFQITSQDYIDSIYLQAKDGHTLSFGNPTHGDERQLTAHAKKASGAIHWSNAYPVISAWDGEKHIISLTRQINDLDNITKPIGLVRIRLDEQDLFDAYSTGTSNQQGNFFVMSEDGEVVLHQDETMLGESFPNKRIVDLVVESDTNSTRYVTDDNSYLVVKKPITDTDWFSVAIVDEDNIVGELYQVRTLIAGMIVLLILLGVLAFIGFYRFNVKRIIELTNQTQQLETGDFSATVKITSHDEIGQLGMRFNHMVQEIREYIDKEYKLKIKQRESELKSLQNQMDPHFLYNTLDMIRWTARIEKAMKTGEQIEHLSKIFRINLNQGKTWITLNEEIDYIRSYLDLQKNRLGDRMDYSIEVDPSLSHALLLKQLLQPLIENSIIHGFHNLNRSGTIHIYGQRTEGQLWIDVIDNGHGLDKDFTFKQEGSYALYNLEERIRIACGPGYGLENIPCEKGAWMRLKLPFIMEQQKNSLEGKRG</sequence>
<keyword evidence="11" id="KW-1185">Reference proteome</keyword>
<dbReference type="Gene3D" id="3.30.450.20">
    <property type="entry name" value="PAS domain"/>
    <property type="match status" value="1"/>
</dbReference>
<feature type="domain" description="HAMP" evidence="9">
    <location>
        <begin position="315"/>
        <end position="367"/>
    </location>
</feature>
<keyword evidence="2" id="KW-1003">Cell membrane</keyword>
<dbReference type="SUPFAM" id="SSF55874">
    <property type="entry name" value="ATPase domain of HSP90 chaperone/DNA topoisomerase II/histidine kinase"/>
    <property type="match status" value="1"/>
</dbReference>
<keyword evidence="6 8" id="KW-1133">Transmembrane helix</keyword>
<dbReference type="Gene3D" id="6.10.340.10">
    <property type="match status" value="1"/>
</dbReference>
<keyword evidence="4" id="KW-0808">Transferase</keyword>
<comment type="subcellular location">
    <subcellularLocation>
        <location evidence="1">Cell membrane</location>
        <topology evidence="1">Multi-pass membrane protein</topology>
    </subcellularLocation>
</comment>
<evidence type="ECO:0000256" key="7">
    <source>
        <dbReference type="ARBA" id="ARBA00023136"/>
    </source>
</evidence>
<accession>A0ABY8IZJ6</accession>
<dbReference type="Gene3D" id="3.30.565.10">
    <property type="entry name" value="Histidine kinase-like ATPase, C-terminal domain"/>
    <property type="match status" value="1"/>
</dbReference>
<dbReference type="CDD" id="cd06225">
    <property type="entry name" value="HAMP"/>
    <property type="match status" value="1"/>
</dbReference>
<evidence type="ECO:0000256" key="1">
    <source>
        <dbReference type="ARBA" id="ARBA00004651"/>
    </source>
</evidence>
<dbReference type="Pfam" id="PF00672">
    <property type="entry name" value="HAMP"/>
    <property type="match status" value="1"/>
</dbReference>
<dbReference type="InterPro" id="IPR010559">
    <property type="entry name" value="Sig_transdc_His_kin_internal"/>
</dbReference>
<dbReference type="SUPFAM" id="SSF158472">
    <property type="entry name" value="HAMP domain-like"/>
    <property type="match status" value="1"/>
</dbReference>
<keyword evidence="5 8" id="KW-0812">Transmembrane</keyword>
<gene>
    <name evidence="10" type="ORF">P9989_04600</name>
</gene>
<feature type="transmembrane region" description="Helical" evidence="8">
    <location>
        <begin position="294"/>
        <end position="314"/>
    </location>
</feature>
<keyword evidence="10" id="KW-0418">Kinase</keyword>
<dbReference type="Proteomes" id="UP001221597">
    <property type="component" value="Chromosome"/>
</dbReference>
<dbReference type="InterPro" id="IPR033479">
    <property type="entry name" value="dCache_1"/>
</dbReference>
<dbReference type="GO" id="GO:0016301">
    <property type="term" value="F:kinase activity"/>
    <property type="evidence" value="ECO:0007669"/>
    <property type="project" value="UniProtKB-KW"/>
</dbReference>
<dbReference type="InterPro" id="IPR003660">
    <property type="entry name" value="HAMP_dom"/>
</dbReference>
<feature type="transmembrane region" description="Helical" evidence="8">
    <location>
        <begin position="12"/>
        <end position="32"/>
    </location>
</feature>
<evidence type="ECO:0000313" key="11">
    <source>
        <dbReference type="Proteomes" id="UP001221597"/>
    </source>
</evidence>
<dbReference type="PANTHER" id="PTHR34220:SF7">
    <property type="entry name" value="SENSOR HISTIDINE KINASE YPDA"/>
    <property type="match status" value="1"/>
</dbReference>
<evidence type="ECO:0000256" key="4">
    <source>
        <dbReference type="ARBA" id="ARBA00022679"/>
    </source>
</evidence>
<keyword evidence="7 8" id="KW-0472">Membrane</keyword>
<organism evidence="10 11">
    <name type="scientific">Halobacillus naozhouensis</name>
    <dbReference type="NCBI Taxonomy" id="554880"/>
    <lineage>
        <taxon>Bacteria</taxon>
        <taxon>Bacillati</taxon>
        <taxon>Bacillota</taxon>
        <taxon>Bacilli</taxon>
        <taxon>Bacillales</taxon>
        <taxon>Bacillaceae</taxon>
        <taxon>Halobacillus</taxon>
    </lineage>
</organism>
<dbReference type="EMBL" id="CP121671">
    <property type="protein sequence ID" value="WFT75674.1"/>
    <property type="molecule type" value="Genomic_DNA"/>
</dbReference>
<evidence type="ECO:0000259" key="9">
    <source>
        <dbReference type="PROSITE" id="PS50885"/>
    </source>
</evidence>